<keyword evidence="4" id="KW-1185">Reference proteome</keyword>
<feature type="compositionally biased region" description="Low complexity" evidence="2">
    <location>
        <begin position="506"/>
        <end position="517"/>
    </location>
</feature>
<feature type="compositionally biased region" description="Polar residues" evidence="2">
    <location>
        <begin position="19"/>
        <end position="34"/>
    </location>
</feature>
<keyword evidence="1" id="KW-0175">Coiled coil</keyword>
<accession>A0A8H7VW32</accession>
<feature type="compositionally biased region" description="Pro residues" evidence="2">
    <location>
        <begin position="471"/>
        <end position="480"/>
    </location>
</feature>
<reference evidence="3" key="1">
    <citation type="submission" date="2021-01" db="EMBL/GenBank/DDBJ databases">
        <title>Metabolic potential, ecology and presence of endohyphal bacteria is reflected in genomic diversity of Mucoromycotina.</title>
        <authorList>
            <person name="Muszewska A."/>
            <person name="Okrasinska A."/>
            <person name="Steczkiewicz K."/>
            <person name="Drgas O."/>
            <person name="Orlowska M."/>
            <person name="Perlinska-Lenart U."/>
            <person name="Aleksandrzak-Piekarczyk T."/>
            <person name="Szatraj K."/>
            <person name="Zielenkiewicz U."/>
            <person name="Pilsyk S."/>
            <person name="Malc E."/>
            <person name="Mieczkowski P."/>
            <person name="Kruszewska J.S."/>
            <person name="Biernat P."/>
            <person name="Pawlowska J."/>
        </authorList>
    </citation>
    <scope>NUCLEOTIDE SEQUENCE</scope>
    <source>
        <strain evidence="3">WA0000018081</strain>
    </source>
</reference>
<name>A0A8H7VW32_9FUNG</name>
<feature type="region of interest" description="Disordered" evidence="2">
    <location>
        <begin position="448"/>
        <end position="523"/>
    </location>
</feature>
<feature type="region of interest" description="Disordered" evidence="2">
    <location>
        <begin position="1"/>
        <end position="39"/>
    </location>
</feature>
<dbReference type="AlphaFoldDB" id="A0A8H7VW32"/>
<dbReference type="Proteomes" id="UP000613177">
    <property type="component" value="Unassembled WGS sequence"/>
</dbReference>
<evidence type="ECO:0000313" key="3">
    <source>
        <dbReference type="EMBL" id="KAG2233542.1"/>
    </source>
</evidence>
<evidence type="ECO:0000256" key="2">
    <source>
        <dbReference type="SAM" id="MobiDB-lite"/>
    </source>
</evidence>
<dbReference type="EMBL" id="JAEPRE010000076">
    <property type="protein sequence ID" value="KAG2233542.1"/>
    <property type="molecule type" value="Genomic_DNA"/>
</dbReference>
<comment type="caution">
    <text evidence="3">The sequence shown here is derived from an EMBL/GenBank/DDBJ whole genome shotgun (WGS) entry which is preliminary data.</text>
</comment>
<feature type="compositionally biased region" description="Basic and acidic residues" evidence="2">
    <location>
        <begin position="1"/>
        <end position="14"/>
    </location>
</feature>
<feature type="compositionally biased region" description="Polar residues" evidence="2">
    <location>
        <begin position="448"/>
        <end position="459"/>
    </location>
</feature>
<organism evidence="3 4">
    <name type="scientific">Thamnidium elegans</name>
    <dbReference type="NCBI Taxonomy" id="101142"/>
    <lineage>
        <taxon>Eukaryota</taxon>
        <taxon>Fungi</taxon>
        <taxon>Fungi incertae sedis</taxon>
        <taxon>Mucoromycota</taxon>
        <taxon>Mucoromycotina</taxon>
        <taxon>Mucoromycetes</taxon>
        <taxon>Mucorales</taxon>
        <taxon>Mucorineae</taxon>
        <taxon>Mucoraceae</taxon>
        <taxon>Thamnidium</taxon>
    </lineage>
</organism>
<evidence type="ECO:0000256" key="1">
    <source>
        <dbReference type="SAM" id="Coils"/>
    </source>
</evidence>
<protein>
    <submittedName>
        <fullName evidence="3">Uncharacterized protein</fullName>
    </submittedName>
</protein>
<feature type="coiled-coil region" evidence="1">
    <location>
        <begin position="329"/>
        <end position="401"/>
    </location>
</feature>
<gene>
    <name evidence="3" type="ORF">INT48_007144</name>
</gene>
<evidence type="ECO:0000313" key="4">
    <source>
        <dbReference type="Proteomes" id="UP000613177"/>
    </source>
</evidence>
<proteinExistence type="predicted"/>
<feature type="compositionally biased region" description="Low complexity" evidence="2">
    <location>
        <begin position="481"/>
        <end position="495"/>
    </location>
</feature>
<sequence length="523" mass="58958">MHELVKNEKRESRARPLLQTRTGPTALSNSTSLSSEEKQQKRIAARAATAMAQVLQRRREPRSLMMWGDRKKAIIKNYPDGGQEIIVPQTLTPEQEHYEFPPRSRFLKKLATSTAERRRLSVLQDQVVPPSADLSPISVAPQSISTKDMLKPDQLALQEWFSKKDLTQDINKDRAVIDWMNDVERSSKSLLLLKQAKPSPTPSSCYSNKIQFKSDAGKRWANSITSNTSLIPPDDNCRKHYVPRRLLIQPKKNELDNVTNGSSKIRKIWKDYQSSNRHLVSTPAAIENQIGITAMASTGQRTPIGGMAQMLQSLHNSLKEREKRWHDRAEQYESLLNEETSKRQLAEETMKKWEIIYQQQQQQTAQPHEKEKSYQALLLRVTELEQIVKREGQSRKELEAQLLKATNSAARSVSRKSSVVSVRKSLAIPPVLKKPATLLNASVALQSSRPSVAQSNINRKPSPATHSPRKPLLPPPPPPKITTTTKKPSTRTSSLANAGVTPSLPKKTTTTTKRMTTVPRNKN</sequence>